<proteinExistence type="predicted"/>
<name>N1QQW5_AEGTA</name>
<protein>
    <submittedName>
        <fullName evidence="1">Uncharacterized protein</fullName>
    </submittedName>
</protein>
<evidence type="ECO:0000313" key="1">
    <source>
        <dbReference type="EnsemblPlants" id="EMT03472"/>
    </source>
</evidence>
<reference evidence="1" key="1">
    <citation type="submission" date="2015-06" db="UniProtKB">
        <authorList>
            <consortium name="EnsemblPlants"/>
        </authorList>
    </citation>
    <scope>IDENTIFICATION</scope>
</reference>
<dbReference type="EnsemblPlants" id="EMT03472">
    <property type="protein sequence ID" value="EMT03472"/>
    <property type="gene ID" value="F775_10796"/>
</dbReference>
<dbReference type="PANTHER" id="PTHR31264">
    <property type="entry name" value="OS07G0554500 PROTEIN-RELATED"/>
    <property type="match status" value="1"/>
</dbReference>
<dbReference type="AlphaFoldDB" id="N1QQW5"/>
<organism evidence="1">
    <name type="scientific">Aegilops tauschii</name>
    <name type="common">Tausch's goatgrass</name>
    <name type="synonym">Aegilops squarrosa</name>
    <dbReference type="NCBI Taxonomy" id="37682"/>
    <lineage>
        <taxon>Eukaryota</taxon>
        <taxon>Viridiplantae</taxon>
        <taxon>Streptophyta</taxon>
        <taxon>Embryophyta</taxon>
        <taxon>Tracheophyta</taxon>
        <taxon>Spermatophyta</taxon>
        <taxon>Magnoliopsida</taxon>
        <taxon>Liliopsida</taxon>
        <taxon>Poales</taxon>
        <taxon>Poaceae</taxon>
        <taxon>BOP clade</taxon>
        <taxon>Pooideae</taxon>
        <taxon>Triticodae</taxon>
        <taxon>Triticeae</taxon>
        <taxon>Triticinae</taxon>
        <taxon>Aegilops</taxon>
    </lineage>
</organism>
<sequence>MGWPSLVALATGEDRRGGCLLAGVVQRLYGCGDRVLGSGWLKQGCEPGLLFRRIWTVPGASRSLRSGKMHYDVDGWWIPVHGCRGGDPGWRSAWLALRRAPWWRGWHYVLVVWAVRGGAAGGADMLSVSDGGRAPIRIWKIYAPRACLEDLMVTQGSCRAKASRSVAKDADTRGRRYLLEDVVMAFLSVSGLCNGIPWHVRDVRDGRVLLEACQVLETLKDMAVCDPLSRRYVLLPPIPTDVAVQEEYPFDIVPILAPIGDDEDDMSFKVICLAIYGSKLTAFVFSSVTQQWCMAASIGWSLLGVPHRPLGPCMLSTYGFCGLSGFDNEGGCFYLASPLLDKLFVLDTQKMEFFTVNHHTGYYILLKLLPGRILEVLARYDDPHRIQDRSMPGIVVGREGYLEMFSLIGDHSPNGSFDLYHTTQQSNDESSNEWRMKNITPLPGGHDYFTMSAAEGFLFLGATTKDQVDFDRESGPPLSRTDWDVHYFSLEVKTSEVRKM</sequence>
<dbReference type="PANTHER" id="PTHR31264:SF19">
    <property type="entry name" value="F-BOX DOMAIN-CONTAINING PROTEIN"/>
    <property type="match status" value="1"/>
</dbReference>
<accession>N1QQW5</accession>